<dbReference type="HAMAP" id="MF_00009">
    <property type="entry name" value="Endoribonucl_YbeY"/>
    <property type="match status" value="1"/>
</dbReference>
<dbReference type="Gene3D" id="3.40.390.30">
    <property type="entry name" value="Metalloproteases ('zincins'), catalytic domain"/>
    <property type="match status" value="1"/>
</dbReference>
<name>A0A9D1ILV9_9BACT</name>
<dbReference type="EC" id="3.1.-.-" evidence="7"/>
<dbReference type="GO" id="GO:0005737">
    <property type="term" value="C:cytoplasm"/>
    <property type="evidence" value="ECO:0007669"/>
    <property type="project" value="UniProtKB-SubCell"/>
</dbReference>
<dbReference type="InterPro" id="IPR002036">
    <property type="entry name" value="YbeY"/>
</dbReference>
<dbReference type="AlphaFoldDB" id="A0A9D1ILV9"/>
<protein>
    <recommendedName>
        <fullName evidence="7">Endoribonuclease YbeY</fullName>
        <ecNumber evidence="7">3.1.-.-</ecNumber>
    </recommendedName>
</protein>
<evidence type="ECO:0000256" key="3">
    <source>
        <dbReference type="ARBA" id="ARBA00022723"/>
    </source>
</evidence>
<keyword evidence="7" id="KW-0963">Cytoplasm</keyword>
<organism evidence="8 9">
    <name type="scientific">Candidatus Limisoma intestinavium</name>
    <dbReference type="NCBI Taxonomy" id="2840856"/>
    <lineage>
        <taxon>Bacteria</taxon>
        <taxon>Pseudomonadati</taxon>
        <taxon>Bacteroidota</taxon>
        <taxon>Bacteroidia</taxon>
        <taxon>Bacteroidales</taxon>
        <taxon>Candidatus Limisoma</taxon>
    </lineage>
</organism>
<comment type="function">
    <text evidence="7">Single strand-specific metallo-endoribonuclease involved in late-stage 70S ribosome quality control and in maturation of the 3' terminus of the 16S rRNA.</text>
</comment>
<dbReference type="EMBL" id="DVMS01000139">
    <property type="protein sequence ID" value="HIU38971.1"/>
    <property type="molecule type" value="Genomic_DNA"/>
</dbReference>
<keyword evidence="7" id="KW-0698">rRNA processing</keyword>
<comment type="subcellular location">
    <subcellularLocation>
        <location evidence="7">Cytoplasm</location>
    </subcellularLocation>
</comment>
<dbReference type="InterPro" id="IPR023091">
    <property type="entry name" value="MetalPrtase_cat_dom_sf_prd"/>
</dbReference>
<reference evidence="8" key="1">
    <citation type="submission" date="2020-10" db="EMBL/GenBank/DDBJ databases">
        <authorList>
            <person name="Gilroy R."/>
        </authorList>
    </citation>
    <scope>NUCLEOTIDE SEQUENCE</scope>
    <source>
        <strain evidence="8">17073</strain>
    </source>
</reference>
<evidence type="ECO:0000256" key="6">
    <source>
        <dbReference type="ARBA" id="ARBA00022833"/>
    </source>
</evidence>
<comment type="caution">
    <text evidence="8">The sequence shown here is derived from an EMBL/GenBank/DDBJ whole genome shotgun (WGS) entry which is preliminary data.</text>
</comment>
<dbReference type="SUPFAM" id="SSF55486">
    <property type="entry name" value="Metalloproteases ('zincins'), catalytic domain"/>
    <property type="match status" value="1"/>
</dbReference>
<evidence type="ECO:0000256" key="2">
    <source>
        <dbReference type="ARBA" id="ARBA00022722"/>
    </source>
</evidence>
<comment type="cofactor">
    <cofactor evidence="7">
        <name>Zn(2+)</name>
        <dbReference type="ChEBI" id="CHEBI:29105"/>
    </cofactor>
    <text evidence="7">Binds 1 zinc ion.</text>
</comment>
<dbReference type="PANTHER" id="PTHR46986">
    <property type="entry name" value="ENDORIBONUCLEASE YBEY, CHLOROPLASTIC"/>
    <property type="match status" value="1"/>
</dbReference>
<keyword evidence="7" id="KW-0690">Ribosome biogenesis</keyword>
<dbReference type="NCBIfam" id="TIGR00043">
    <property type="entry name" value="rRNA maturation RNase YbeY"/>
    <property type="match status" value="1"/>
</dbReference>
<keyword evidence="3 7" id="KW-0479">Metal-binding</keyword>
<keyword evidence="6 7" id="KW-0862">Zinc</keyword>
<dbReference type="GO" id="GO:0004222">
    <property type="term" value="F:metalloendopeptidase activity"/>
    <property type="evidence" value="ECO:0007669"/>
    <property type="project" value="InterPro"/>
</dbReference>
<proteinExistence type="inferred from homology"/>
<keyword evidence="2 7" id="KW-0540">Nuclease</keyword>
<evidence type="ECO:0000313" key="8">
    <source>
        <dbReference type="EMBL" id="HIU38971.1"/>
    </source>
</evidence>
<dbReference type="GO" id="GO:0006364">
    <property type="term" value="P:rRNA processing"/>
    <property type="evidence" value="ECO:0007669"/>
    <property type="project" value="UniProtKB-UniRule"/>
</dbReference>
<evidence type="ECO:0000256" key="1">
    <source>
        <dbReference type="ARBA" id="ARBA00010875"/>
    </source>
</evidence>
<sequence length="148" mass="16952">MAELTFLTDGVEMPPIDKALMRRWIEAVAHGFNKSVGDISYIFCNDEKILEVNRQYLNHDYFTDIITFDYSRPHRISGDMFISLDTVADNAMSLGCLQMEELHRVIIHGVLHLCGIDDKGPGEREIMEQHENESLRLLSALKGEKNEI</sequence>
<dbReference type="Proteomes" id="UP000824076">
    <property type="component" value="Unassembled WGS sequence"/>
</dbReference>
<keyword evidence="4 7" id="KW-0255">Endonuclease</keyword>
<comment type="similarity">
    <text evidence="1 7">Belongs to the endoribonuclease YbeY family.</text>
</comment>
<feature type="binding site" evidence="7">
    <location>
        <position position="108"/>
    </location>
    <ligand>
        <name>Zn(2+)</name>
        <dbReference type="ChEBI" id="CHEBI:29105"/>
        <note>catalytic</note>
    </ligand>
</feature>
<accession>A0A9D1ILV9</accession>
<dbReference type="PANTHER" id="PTHR46986:SF1">
    <property type="entry name" value="ENDORIBONUCLEASE YBEY, CHLOROPLASTIC"/>
    <property type="match status" value="1"/>
</dbReference>
<dbReference type="Pfam" id="PF02130">
    <property type="entry name" value="YbeY"/>
    <property type="match status" value="1"/>
</dbReference>
<gene>
    <name evidence="7 8" type="primary">ybeY</name>
    <name evidence="8" type="ORF">IAD18_04825</name>
</gene>
<feature type="binding site" evidence="7">
    <location>
        <position position="118"/>
    </location>
    <ligand>
        <name>Zn(2+)</name>
        <dbReference type="ChEBI" id="CHEBI:29105"/>
        <note>catalytic</note>
    </ligand>
</feature>
<reference evidence="8" key="2">
    <citation type="journal article" date="2021" name="PeerJ">
        <title>Extensive microbial diversity within the chicken gut microbiome revealed by metagenomics and culture.</title>
        <authorList>
            <person name="Gilroy R."/>
            <person name="Ravi A."/>
            <person name="Getino M."/>
            <person name="Pursley I."/>
            <person name="Horton D.L."/>
            <person name="Alikhan N.F."/>
            <person name="Baker D."/>
            <person name="Gharbi K."/>
            <person name="Hall N."/>
            <person name="Watson M."/>
            <person name="Adriaenssens E.M."/>
            <person name="Foster-Nyarko E."/>
            <person name="Jarju S."/>
            <person name="Secka A."/>
            <person name="Antonio M."/>
            <person name="Oren A."/>
            <person name="Chaudhuri R.R."/>
            <person name="La Ragione R."/>
            <person name="Hildebrand F."/>
            <person name="Pallen M.J."/>
        </authorList>
    </citation>
    <scope>NUCLEOTIDE SEQUENCE</scope>
    <source>
        <strain evidence="8">17073</strain>
    </source>
</reference>
<keyword evidence="5 7" id="KW-0378">Hydrolase</keyword>
<evidence type="ECO:0000313" key="9">
    <source>
        <dbReference type="Proteomes" id="UP000824076"/>
    </source>
</evidence>
<dbReference type="GO" id="GO:0008270">
    <property type="term" value="F:zinc ion binding"/>
    <property type="evidence" value="ECO:0007669"/>
    <property type="project" value="UniProtKB-UniRule"/>
</dbReference>
<evidence type="ECO:0000256" key="4">
    <source>
        <dbReference type="ARBA" id="ARBA00022759"/>
    </source>
</evidence>
<evidence type="ECO:0000256" key="7">
    <source>
        <dbReference type="HAMAP-Rule" id="MF_00009"/>
    </source>
</evidence>
<dbReference type="GO" id="GO:0004521">
    <property type="term" value="F:RNA endonuclease activity"/>
    <property type="evidence" value="ECO:0007669"/>
    <property type="project" value="UniProtKB-UniRule"/>
</dbReference>
<feature type="binding site" evidence="7">
    <location>
        <position position="112"/>
    </location>
    <ligand>
        <name>Zn(2+)</name>
        <dbReference type="ChEBI" id="CHEBI:29105"/>
        <note>catalytic</note>
    </ligand>
</feature>
<evidence type="ECO:0000256" key="5">
    <source>
        <dbReference type="ARBA" id="ARBA00022801"/>
    </source>
</evidence>